<feature type="transmembrane region" description="Helical" evidence="7">
    <location>
        <begin position="222"/>
        <end position="239"/>
    </location>
</feature>
<dbReference type="Proteomes" id="UP000199645">
    <property type="component" value="Unassembled WGS sequence"/>
</dbReference>
<evidence type="ECO:0000313" key="10">
    <source>
        <dbReference type="Proteomes" id="UP000199645"/>
    </source>
</evidence>
<feature type="transmembrane region" description="Helical" evidence="7">
    <location>
        <begin position="28"/>
        <end position="52"/>
    </location>
</feature>
<organism evidence="9 10">
    <name type="scientific">Actinoplanes philippinensis</name>
    <dbReference type="NCBI Taxonomy" id="35752"/>
    <lineage>
        <taxon>Bacteria</taxon>
        <taxon>Bacillati</taxon>
        <taxon>Actinomycetota</taxon>
        <taxon>Actinomycetes</taxon>
        <taxon>Micromonosporales</taxon>
        <taxon>Micromonosporaceae</taxon>
        <taxon>Actinoplanes</taxon>
    </lineage>
</organism>
<dbReference type="CDD" id="cd06261">
    <property type="entry name" value="TM_PBP2"/>
    <property type="match status" value="1"/>
</dbReference>
<keyword evidence="6 7" id="KW-0472">Membrane</keyword>
<dbReference type="GO" id="GO:0005886">
    <property type="term" value="C:plasma membrane"/>
    <property type="evidence" value="ECO:0007669"/>
    <property type="project" value="UniProtKB-SubCell"/>
</dbReference>
<feature type="transmembrane region" description="Helical" evidence="7">
    <location>
        <begin position="87"/>
        <end position="109"/>
    </location>
</feature>
<keyword evidence="10" id="KW-1185">Reference proteome</keyword>
<evidence type="ECO:0000313" key="9">
    <source>
        <dbReference type="EMBL" id="SFF69792.1"/>
    </source>
</evidence>
<dbReference type="GO" id="GO:0055085">
    <property type="term" value="P:transmembrane transport"/>
    <property type="evidence" value="ECO:0007669"/>
    <property type="project" value="InterPro"/>
</dbReference>
<dbReference type="RefSeq" id="WP_093620909.1">
    <property type="nucleotide sequence ID" value="NZ_BOMT01000090.1"/>
</dbReference>
<dbReference type="Gene3D" id="1.10.3720.10">
    <property type="entry name" value="MetI-like"/>
    <property type="match status" value="1"/>
</dbReference>
<evidence type="ECO:0000256" key="6">
    <source>
        <dbReference type="ARBA" id="ARBA00023136"/>
    </source>
</evidence>
<evidence type="ECO:0000256" key="1">
    <source>
        <dbReference type="ARBA" id="ARBA00004651"/>
    </source>
</evidence>
<dbReference type="InterPro" id="IPR035906">
    <property type="entry name" value="MetI-like_sf"/>
</dbReference>
<name>A0A1I2KRX5_9ACTN</name>
<keyword evidence="4 7" id="KW-0812">Transmembrane</keyword>
<evidence type="ECO:0000256" key="4">
    <source>
        <dbReference type="ARBA" id="ARBA00022692"/>
    </source>
</evidence>
<sequence>MTTVTDAVTEAPATTVPEPVRRRSPYPYWFILPGGVIFTVFFLVPSVMAFWFSLTRWTLFDQEFIGLDNYVQFFREPALASGLWHTLIYAVVTSGLKVVLGMALAVLLTGPILGRGFMRSVAFFPVLVSTIGVGLTFQILMHPTRGVINQALDLAGITGPAWLADPDWALLSVAFVDVWQGVGLALVIYMAGILSIPGEYFEAATMDGAGAWHRFRNITLPLARPATVSVILLSLIGGLRKFDLIWAMTKGGPGFTSDVMASVIYKQYQAGFYGLSTAGNVVLFLLVILIALPLFWFFNRKEDA</sequence>
<keyword evidence="3" id="KW-1003">Cell membrane</keyword>
<comment type="similarity">
    <text evidence="7">Belongs to the binding-protein-dependent transport system permease family.</text>
</comment>
<dbReference type="PANTHER" id="PTHR30193:SF37">
    <property type="entry name" value="INNER MEMBRANE ABC TRANSPORTER PERMEASE PROTEIN YCJO"/>
    <property type="match status" value="1"/>
</dbReference>
<reference evidence="9 10" key="1">
    <citation type="submission" date="2016-10" db="EMBL/GenBank/DDBJ databases">
        <authorList>
            <person name="de Groot N.N."/>
        </authorList>
    </citation>
    <scope>NUCLEOTIDE SEQUENCE [LARGE SCALE GENOMIC DNA]</scope>
    <source>
        <strain evidence="9 10">DSM 43019</strain>
    </source>
</reference>
<dbReference type="STRING" id="35752.SAMN05421541_11897"/>
<dbReference type="AlphaFoldDB" id="A0A1I2KRX5"/>
<feature type="domain" description="ABC transmembrane type-1" evidence="8">
    <location>
        <begin position="83"/>
        <end position="294"/>
    </location>
</feature>
<feature type="transmembrane region" description="Helical" evidence="7">
    <location>
        <begin position="178"/>
        <end position="201"/>
    </location>
</feature>
<dbReference type="SUPFAM" id="SSF161098">
    <property type="entry name" value="MetI-like"/>
    <property type="match status" value="1"/>
</dbReference>
<feature type="transmembrane region" description="Helical" evidence="7">
    <location>
        <begin position="272"/>
        <end position="298"/>
    </location>
</feature>
<dbReference type="PANTHER" id="PTHR30193">
    <property type="entry name" value="ABC TRANSPORTER PERMEASE PROTEIN"/>
    <property type="match status" value="1"/>
</dbReference>
<evidence type="ECO:0000256" key="2">
    <source>
        <dbReference type="ARBA" id="ARBA00022448"/>
    </source>
</evidence>
<proteinExistence type="inferred from homology"/>
<dbReference type="OrthoDB" id="9804439at2"/>
<accession>A0A1I2KRX5</accession>
<feature type="transmembrane region" description="Helical" evidence="7">
    <location>
        <begin position="121"/>
        <end position="141"/>
    </location>
</feature>
<gene>
    <name evidence="9" type="ORF">SAMN05421541_11897</name>
</gene>
<dbReference type="InterPro" id="IPR000515">
    <property type="entry name" value="MetI-like"/>
</dbReference>
<dbReference type="InterPro" id="IPR051393">
    <property type="entry name" value="ABC_transporter_permease"/>
</dbReference>
<dbReference type="EMBL" id="FONV01000018">
    <property type="protein sequence ID" value="SFF69792.1"/>
    <property type="molecule type" value="Genomic_DNA"/>
</dbReference>
<dbReference type="PROSITE" id="PS50928">
    <property type="entry name" value="ABC_TM1"/>
    <property type="match status" value="1"/>
</dbReference>
<protein>
    <submittedName>
        <fullName evidence="9">Raffinose/stachyose/melibiose transport system permease protein</fullName>
    </submittedName>
</protein>
<evidence type="ECO:0000256" key="3">
    <source>
        <dbReference type="ARBA" id="ARBA00022475"/>
    </source>
</evidence>
<evidence type="ECO:0000256" key="7">
    <source>
        <dbReference type="RuleBase" id="RU363032"/>
    </source>
</evidence>
<keyword evidence="2 7" id="KW-0813">Transport</keyword>
<evidence type="ECO:0000259" key="8">
    <source>
        <dbReference type="PROSITE" id="PS50928"/>
    </source>
</evidence>
<keyword evidence="5 7" id="KW-1133">Transmembrane helix</keyword>
<comment type="subcellular location">
    <subcellularLocation>
        <location evidence="1 7">Cell membrane</location>
        <topology evidence="1 7">Multi-pass membrane protein</topology>
    </subcellularLocation>
</comment>
<evidence type="ECO:0000256" key="5">
    <source>
        <dbReference type="ARBA" id="ARBA00022989"/>
    </source>
</evidence>
<dbReference type="Pfam" id="PF00528">
    <property type="entry name" value="BPD_transp_1"/>
    <property type="match status" value="1"/>
</dbReference>